<organism evidence="3 4">
    <name type="scientific">Deinococcus aerius</name>
    <dbReference type="NCBI Taxonomy" id="200253"/>
    <lineage>
        <taxon>Bacteria</taxon>
        <taxon>Thermotogati</taxon>
        <taxon>Deinococcota</taxon>
        <taxon>Deinococci</taxon>
        <taxon>Deinococcales</taxon>
        <taxon>Deinococcaceae</taxon>
        <taxon>Deinococcus</taxon>
    </lineage>
</organism>
<dbReference type="Proteomes" id="UP000236569">
    <property type="component" value="Unassembled WGS sequence"/>
</dbReference>
<evidence type="ECO:0000313" key="4">
    <source>
        <dbReference type="Proteomes" id="UP000236569"/>
    </source>
</evidence>
<name>A0A2I9DEN5_9DEIO</name>
<gene>
    <name evidence="3" type="ORF">DAERI_020025</name>
</gene>
<reference evidence="4" key="1">
    <citation type="submission" date="2018-01" db="EMBL/GenBank/DDBJ databases">
        <title>Draft Genome Sequence of the Radioresistant Bacterium Deinococcus aerius TR0125, Isolated from the Higher Atmosphere above Japan.</title>
        <authorList>
            <person name="Satoh K."/>
            <person name="Arai H."/>
            <person name="Sanzen T."/>
            <person name="Kawaguchi Y."/>
            <person name="Hayashi H."/>
            <person name="Yokobori S."/>
            <person name="Yamagishi A."/>
            <person name="Oono Y."/>
            <person name="Narumi I."/>
        </authorList>
    </citation>
    <scope>NUCLEOTIDE SEQUENCE [LARGE SCALE GENOMIC DNA]</scope>
    <source>
        <strain evidence="4">TR0125</strain>
    </source>
</reference>
<keyword evidence="4" id="KW-1185">Reference proteome</keyword>
<keyword evidence="2" id="KW-1133">Transmembrane helix</keyword>
<sequence>MKESVRDLDAHGGDLKLPAGRCGARAVSSASTRRANSSEGARAPETTRGVGGPHRQRLEKGVTSFLGGAALARGETRAPWPAPASLGLRLSLLTLFTTFANPLTEAGELMGDLGTALGVAGVLVQAALLAGVVLFVARR</sequence>
<accession>A0A2I9DEN5</accession>
<protein>
    <submittedName>
        <fullName evidence="3">Uncharacterized protein</fullName>
    </submittedName>
</protein>
<keyword evidence="2" id="KW-0472">Membrane</keyword>
<proteinExistence type="predicted"/>
<feature type="compositionally biased region" description="Low complexity" evidence="1">
    <location>
        <begin position="24"/>
        <end position="38"/>
    </location>
</feature>
<dbReference type="AlphaFoldDB" id="A0A2I9DEN5"/>
<evidence type="ECO:0000313" key="3">
    <source>
        <dbReference type="EMBL" id="GBF04428.1"/>
    </source>
</evidence>
<feature type="region of interest" description="Disordered" evidence="1">
    <location>
        <begin position="20"/>
        <end position="57"/>
    </location>
</feature>
<dbReference type="EMBL" id="BFAG01000002">
    <property type="protein sequence ID" value="GBF04428.1"/>
    <property type="molecule type" value="Genomic_DNA"/>
</dbReference>
<evidence type="ECO:0000256" key="1">
    <source>
        <dbReference type="SAM" id="MobiDB-lite"/>
    </source>
</evidence>
<evidence type="ECO:0000256" key="2">
    <source>
        <dbReference type="SAM" id="Phobius"/>
    </source>
</evidence>
<keyword evidence="2" id="KW-0812">Transmembrane</keyword>
<feature type="transmembrane region" description="Helical" evidence="2">
    <location>
        <begin position="116"/>
        <end position="137"/>
    </location>
</feature>
<feature type="transmembrane region" description="Helical" evidence="2">
    <location>
        <begin position="86"/>
        <end position="104"/>
    </location>
</feature>
<comment type="caution">
    <text evidence="3">The sequence shown here is derived from an EMBL/GenBank/DDBJ whole genome shotgun (WGS) entry which is preliminary data.</text>
</comment>